<keyword evidence="2" id="KW-1185">Reference proteome</keyword>
<dbReference type="GO" id="GO:0047631">
    <property type="term" value="F:ADP-ribose diphosphatase activity"/>
    <property type="evidence" value="ECO:0007669"/>
    <property type="project" value="UniProtKB-EC"/>
</dbReference>
<dbReference type="STRING" id="2045.KR76_14560"/>
<keyword evidence="1" id="KW-0378">Hydrolase</keyword>
<name>A0A0A1DQL6_NOCSI</name>
<dbReference type="SUPFAM" id="SSF55811">
    <property type="entry name" value="Nudix"/>
    <property type="match status" value="1"/>
</dbReference>
<proteinExistence type="predicted"/>
<evidence type="ECO:0000313" key="2">
    <source>
        <dbReference type="Proteomes" id="UP000030300"/>
    </source>
</evidence>
<accession>A0A0A1DQL6</accession>
<dbReference type="HOGENOM" id="CLU_062658_5_2_11"/>
<dbReference type="Proteomes" id="UP000030300">
    <property type="component" value="Chromosome"/>
</dbReference>
<dbReference type="OrthoDB" id="177518at2"/>
<dbReference type="Pfam" id="PF00293">
    <property type="entry name" value="NUDIX"/>
    <property type="match status" value="1"/>
</dbReference>
<dbReference type="InterPro" id="IPR000086">
    <property type="entry name" value="NUDIX_hydrolase_dom"/>
</dbReference>
<evidence type="ECO:0000313" key="1">
    <source>
        <dbReference type="EMBL" id="AIY17675.1"/>
    </source>
</evidence>
<reference evidence="1 2" key="1">
    <citation type="journal article" date="2015" name="Genome Announc.">
        <title>Complete Genome Sequence of Steroid-Transforming Nocardioides simplex VKM Ac-2033D.</title>
        <authorList>
            <person name="Shtratnikova V.Y."/>
            <person name="Schelkunov M.I."/>
            <person name="Pekov Y.A."/>
            <person name="Fokina V.V."/>
            <person name="Logacheva M.D."/>
            <person name="Sokolov S.L."/>
            <person name="Bragin E.Y."/>
            <person name="Ashapkin V.V."/>
            <person name="Donova M.V."/>
        </authorList>
    </citation>
    <scope>NUCLEOTIDE SEQUENCE [LARGE SCALE GENOMIC DNA]</scope>
    <source>
        <strain evidence="1 2">VKM Ac-2033D</strain>
    </source>
</reference>
<organism evidence="1 2">
    <name type="scientific">Nocardioides simplex</name>
    <name type="common">Arthrobacter simplex</name>
    <dbReference type="NCBI Taxonomy" id="2045"/>
    <lineage>
        <taxon>Bacteria</taxon>
        <taxon>Bacillati</taxon>
        <taxon>Actinomycetota</taxon>
        <taxon>Actinomycetes</taxon>
        <taxon>Propionibacteriales</taxon>
        <taxon>Nocardioidaceae</taxon>
        <taxon>Pimelobacter</taxon>
    </lineage>
</organism>
<dbReference type="GeneID" id="96610081"/>
<gene>
    <name evidence="1" type="ORF">KR76_14560</name>
</gene>
<dbReference type="eggNOG" id="COG0494">
    <property type="taxonomic scope" value="Bacteria"/>
</dbReference>
<dbReference type="Gene3D" id="3.90.79.10">
    <property type="entry name" value="Nucleoside Triphosphate Pyrophosphohydrolase"/>
    <property type="match status" value="1"/>
</dbReference>
<protein>
    <submittedName>
        <fullName evidence="1">ADP-ribose pyrophosphatase</fullName>
        <ecNumber evidence="1">3.6.1.13</ecNumber>
    </submittedName>
</protein>
<dbReference type="RefSeq" id="WP_038679259.1">
    <property type="nucleotide sequence ID" value="NZ_BJMC01000009.1"/>
</dbReference>
<dbReference type="AlphaFoldDB" id="A0A0A1DQL6"/>
<sequence>MSASRWKRTSSRVVYETPWIRVREDEVVQPDGGQGIYGVVEVRSTAVFAVALTDDDEVLMVEVDRYPTGDPDSLEVPAGGSDGQDPLVAVQRELREETGFAAADWREIGRMNALIGVADAPQVVYLARGLTYVGGEEHAADGIVGLRRVPRAEIPDLIVGGAIADASSLAALLLALVASPDVV</sequence>
<dbReference type="PROSITE" id="PS51462">
    <property type="entry name" value="NUDIX"/>
    <property type="match status" value="1"/>
</dbReference>
<dbReference type="EC" id="3.6.1.13" evidence="1"/>
<dbReference type="EMBL" id="CP009896">
    <property type="protein sequence ID" value="AIY17675.1"/>
    <property type="molecule type" value="Genomic_DNA"/>
</dbReference>
<dbReference type="KEGG" id="psim:KR76_14560"/>
<dbReference type="InterPro" id="IPR015797">
    <property type="entry name" value="NUDIX_hydrolase-like_dom_sf"/>
</dbReference>